<comment type="similarity">
    <text evidence="1">Belongs to the membrane fusion protein (MFP) (TC 8.A.1) family.</text>
</comment>
<feature type="coiled-coil region" evidence="2">
    <location>
        <begin position="121"/>
        <end position="157"/>
    </location>
</feature>
<dbReference type="Gene3D" id="1.10.287.470">
    <property type="entry name" value="Helix hairpin bin"/>
    <property type="match status" value="1"/>
</dbReference>
<dbReference type="Pfam" id="PF25954">
    <property type="entry name" value="Beta-barrel_RND_2"/>
    <property type="match status" value="1"/>
</dbReference>
<evidence type="ECO:0000256" key="1">
    <source>
        <dbReference type="ARBA" id="ARBA00009477"/>
    </source>
</evidence>
<evidence type="ECO:0000259" key="3">
    <source>
        <dbReference type="Pfam" id="PF25917"/>
    </source>
</evidence>
<comment type="caution">
    <text evidence="5">The sequence shown here is derived from an EMBL/GenBank/DDBJ whole genome shotgun (WGS) entry which is preliminary data.</text>
</comment>
<dbReference type="NCBIfam" id="TIGR01730">
    <property type="entry name" value="RND_mfp"/>
    <property type="match status" value="1"/>
</dbReference>
<dbReference type="InterPro" id="IPR006143">
    <property type="entry name" value="RND_pump_MFP"/>
</dbReference>
<gene>
    <name evidence="5" type="ORF">NX782_14175</name>
</gene>
<dbReference type="Gene3D" id="2.40.30.170">
    <property type="match status" value="1"/>
</dbReference>
<accession>A0ABT2A808</accession>
<evidence type="ECO:0000259" key="4">
    <source>
        <dbReference type="Pfam" id="PF25954"/>
    </source>
</evidence>
<dbReference type="Pfam" id="PF25917">
    <property type="entry name" value="BSH_RND"/>
    <property type="match status" value="1"/>
</dbReference>
<dbReference type="Gene3D" id="2.40.420.20">
    <property type="match status" value="1"/>
</dbReference>
<organism evidence="5 6">
    <name type="scientific">Massilia norwichensis</name>
    <dbReference type="NCBI Taxonomy" id="1442366"/>
    <lineage>
        <taxon>Bacteria</taxon>
        <taxon>Pseudomonadati</taxon>
        <taxon>Pseudomonadota</taxon>
        <taxon>Betaproteobacteria</taxon>
        <taxon>Burkholderiales</taxon>
        <taxon>Oxalobacteraceae</taxon>
        <taxon>Telluria group</taxon>
        <taxon>Massilia</taxon>
    </lineage>
</organism>
<keyword evidence="2" id="KW-0175">Coiled coil</keyword>
<dbReference type="InterPro" id="IPR058792">
    <property type="entry name" value="Beta-barrel_RND_2"/>
</dbReference>
<proteinExistence type="inferred from homology"/>
<dbReference type="SUPFAM" id="SSF111369">
    <property type="entry name" value="HlyD-like secretion proteins"/>
    <property type="match status" value="1"/>
</dbReference>
<evidence type="ECO:0000313" key="5">
    <source>
        <dbReference type="EMBL" id="MCS0590339.1"/>
    </source>
</evidence>
<sequence length="395" mass="41274">MKIESLPPASVEPPVNVKAKRRWRKPAIALAILALAGAGGYAYTHAGSSAKPAATAAAAADKKDIVHELSARDIAVVEARPLAVTLPLSGSLVPLAQATVRSKVSGVVQQTTVQEGMSVAAGQVIARLDDAEARARVAQQQALLADASARLALAKKNQANSAALLKQNYIAQNAYDTTSNAVDLAQAAVDSARAQLELARIALNDTTIRAPIAGVVSKRHAQAGEKLSPDSPVFSIVDLKQLTLDAQVPASDIPRIKVGQEVQFKVDGFGDRHFAGKVLRINPAAEAGSRAMLVYIGVDNPDGVLRAGMFAKGMVTTEKTAARPLLPLLGLRQDHGRDVVYRIDGGRIVAQPVKLGLRNEDDGLVEAVDGIAAGSTVLAVKLDGLKPGDKVKLPN</sequence>
<dbReference type="Gene3D" id="2.40.50.100">
    <property type="match status" value="1"/>
</dbReference>
<dbReference type="RefSeq" id="WP_258846120.1">
    <property type="nucleotide sequence ID" value="NZ_JANUGX010000016.1"/>
</dbReference>
<name>A0ABT2A808_9BURK</name>
<dbReference type="EMBL" id="JANUGX010000016">
    <property type="protein sequence ID" value="MCS0590339.1"/>
    <property type="molecule type" value="Genomic_DNA"/>
</dbReference>
<keyword evidence="6" id="KW-1185">Reference proteome</keyword>
<dbReference type="InterPro" id="IPR058625">
    <property type="entry name" value="MdtA-like_BSH"/>
</dbReference>
<evidence type="ECO:0000313" key="6">
    <source>
        <dbReference type="Proteomes" id="UP001205560"/>
    </source>
</evidence>
<dbReference type="PANTHER" id="PTHR30469">
    <property type="entry name" value="MULTIDRUG RESISTANCE PROTEIN MDTA"/>
    <property type="match status" value="1"/>
</dbReference>
<protein>
    <submittedName>
        <fullName evidence="5">Efflux RND transporter periplasmic adaptor subunit</fullName>
    </submittedName>
</protein>
<feature type="domain" description="CusB-like beta-barrel" evidence="4">
    <location>
        <begin position="244"/>
        <end position="318"/>
    </location>
</feature>
<reference evidence="5 6" key="1">
    <citation type="submission" date="2022-08" db="EMBL/GenBank/DDBJ databases">
        <title>Reclassification of Massilia species as members of the genera Telluria, Duganella, Pseudoduganella, Mokoshia gen. nov. and Zemynaea gen. nov. using orthogonal and non-orthogonal genome-based approaches.</title>
        <authorList>
            <person name="Bowman J.P."/>
        </authorList>
    </citation>
    <scope>NUCLEOTIDE SEQUENCE [LARGE SCALE GENOMIC DNA]</scope>
    <source>
        <strain evidence="5 6">LMG 28164</strain>
    </source>
</reference>
<dbReference type="Proteomes" id="UP001205560">
    <property type="component" value="Unassembled WGS sequence"/>
</dbReference>
<dbReference type="PANTHER" id="PTHR30469:SF33">
    <property type="entry name" value="SLR1207 PROTEIN"/>
    <property type="match status" value="1"/>
</dbReference>
<evidence type="ECO:0000256" key="2">
    <source>
        <dbReference type="SAM" id="Coils"/>
    </source>
</evidence>
<feature type="domain" description="Multidrug resistance protein MdtA-like barrel-sandwich hybrid" evidence="3">
    <location>
        <begin position="97"/>
        <end position="234"/>
    </location>
</feature>